<evidence type="ECO:0000256" key="13">
    <source>
        <dbReference type="SAM" id="MobiDB-lite"/>
    </source>
</evidence>
<feature type="transmembrane region" description="Helical" evidence="11">
    <location>
        <begin position="32"/>
        <end position="51"/>
    </location>
</feature>
<dbReference type="SUPFAM" id="SSF81573">
    <property type="entry name" value="F1F0 ATP synthase subunit B, membrane domain"/>
    <property type="match status" value="1"/>
</dbReference>
<dbReference type="CDD" id="cd06503">
    <property type="entry name" value="ATP-synt_Fo_b"/>
    <property type="match status" value="1"/>
</dbReference>
<evidence type="ECO:0000256" key="1">
    <source>
        <dbReference type="ARBA" id="ARBA00022448"/>
    </source>
</evidence>
<comment type="function">
    <text evidence="9 11">F(1)F(0) ATP synthase produces ATP from ADP in the presence of a proton or sodium gradient. F-type ATPases consist of two structural domains, F(1) containing the extramembraneous catalytic core and F(0) containing the membrane proton channel, linked together by a central stalk and a peripheral stalk. During catalysis, ATP synthesis in the catalytic domain of F(1) is coupled via a rotary mechanism of the central stalk subunits to proton translocation.</text>
</comment>
<evidence type="ECO:0000256" key="6">
    <source>
        <dbReference type="ARBA" id="ARBA00023065"/>
    </source>
</evidence>
<evidence type="ECO:0000256" key="2">
    <source>
        <dbReference type="ARBA" id="ARBA00022547"/>
    </source>
</evidence>
<protein>
    <recommendedName>
        <fullName evidence="11">ATP synthase subunit b</fullName>
    </recommendedName>
    <alternativeName>
        <fullName evidence="11">ATP synthase F(0) sector subunit b</fullName>
    </alternativeName>
    <alternativeName>
        <fullName evidence="11">ATPase subunit I</fullName>
    </alternativeName>
    <alternativeName>
        <fullName evidence="11">F-type ATPase subunit b</fullName>
        <shortName evidence="11">F-ATPase subunit b</shortName>
    </alternativeName>
</protein>
<comment type="function">
    <text evidence="11">Component of the F(0) channel, it forms part of the peripheral stalk, linking F(1) to F(0).</text>
</comment>
<comment type="caution">
    <text evidence="14">The sequence shown here is derived from an EMBL/GenBank/DDBJ whole genome shotgun (WGS) entry which is preliminary data.</text>
</comment>
<evidence type="ECO:0000256" key="11">
    <source>
        <dbReference type="HAMAP-Rule" id="MF_01398"/>
    </source>
</evidence>
<evidence type="ECO:0000256" key="10">
    <source>
        <dbReference type="ARBA" id="ARBA00037847"/>
    </source>
</evidence>
<dbReference type="RefSeq" id="WP_193906369.1">
    <property type="nucleotide sequence ID" value="NZ_JADEXG010000017.1"/>
</dbReference>
<evidence type="ECO:0000256" key="7">
    <source>
        <dbReference type="ARBA" id="ARBA00023136"/>
    </source>
</evidence>
<comment type="similarity">
    <text evidence="11 12">Belongs to the ATPase B chain family.</text>
</comment>
<dbReference type="EMBL" id="JADEXG010000017">
    <property type="protein sequence ID" value="MBE9077463.1"/>
    <property type="molecule type" value="Genomic_DNA"/>
</dbReference>
<comment type="subcellular location">
    <subcellularLocation>
        <location evidence="11">Cellular thylakoid membrane</location>
        <topology evidence="11">Single-pass membrane protein</topology>
    </subcellularLocation>
    <subcellularLocation>
        <location evidence="10">Endomembrane system</location>
        <topology evidence="10">Single-pass membrane protein</topology>
    </subcellularLocation>
</comment>
<dbReference type="GO" id="GO:0045259">
    <property type="term" value="C:proton-transporting ATP synthase complex"/>
    <property type="evidence" value="ECO:0007669"/>
    <property type="project" value="UniProtKB-KW"/>
</dbReference>
<evidence type="ECO:0000256" key="12">
    <source>
        <dbReference type="RuleBase" id="RU003848"/>
    </source>
</evidence>
<dbReference type="GO" id="GO:0046933">
    <property type="term" value="F:proton-transporting ATP synthase activity, rotational mechanism"/>
    <property type="evidence" value="ECO:0007669"/>
    <property type="project" value="UniProtKB-UniRule"/>
</dbReference>
<dbReference type="Pfam" id="PF00430">
    <property type="entry name" value="ATP-synt_B"/>
    <property type="match status" value="1"/>
</dbReference>
<keyword evidence="6 11" id="KW-0406">Ion transport</keyword>
<dbReference type="GO" id="GO:0012505">
    <property type="term" value="C:endomembrane system"/>
    <property type="evidence" value="ECO:0007669"/>
    <property type="project" value="UniProtKB-SubCell"/>
</dbReference>
<keyword evidence="4 11" id="KW-0375">Hydrogen ion transport</keyword>
<gene>
    <name evidence="11" type="primary">atpF</name>
    <name evidence="14" type="ORF">IQ241_09155</name>
</gene>
<dbReference type="AlphaFoldDB" id="A0A8J7AV46"/>
<organism evidence="14 15">
    <name type="scientific">Vasconcelosia minhoensis LEGE 07310</name>
    <dbReference type="NCBI Taxonomy" id="915328"/>
    <lineage>
        <taxon>Bacteria</taxon>
        <taxon>Bacillati</taxon>
        <taxon>Cyanobacteriota</taxon>
        <taxon>Cyanophyceae</taxon>
        <taxon>Nodosilineales</taxon>
        <taxon>Cymatolegaceae</taxon>
        <taxon>Vasconcelosia</taxon>
        <taxon>Vasconcelosia minhoensis</taxon>
    </lineage>
</organism>
<keyword evidence="11" id="KW-0793">Thylakoid</keyword>
<keyword evidence="7 11" id="KW-0472">Membrane</keyword>
<keyword evidence="15" id="KW-1185">Reference proteome</keyword>
<evidence type="ECO:0000256" key="4">
    <source>
        <dbReference type="ARBA" id="ARBA00022781"/>
    </source>
</evidence>
<dbReference type="PANTHER" id="PTHR34264:SF3">
    <property type="entry name" value="ATP SYNTHASE SUBUNIT B, CHLOROPLASTIC"/>
    <property type="match status" value="1"/>
</dbReference>
<evidence type="ECO:0000313" key="15">
    <source>
        <dbReference type="Proteomes" id="UP000636505"/>
    </source>
</evidence>
<evidence type="ECO:0000256" key="5">
    <source>
        <dbReference type="ARBA" id="ARBA00022989"/>
    </source>
</evidence>
<dbReference type="InterPro" id="IPR028987">
    <property type="entry name" value="ATP_synth_B-like_membr_sf"/>
</dbReference>
<comment type="subunit">
    <text evidence="11">F-type ATPases have 2 components, F(1) - the catalytic core - and F(0) - the membrane proton channel. F(1) has five subunits: alpha(3), beta(3), gamma(1), delta(1), epsilon(1). F(0) has four main subunits: a(1), b(1), b'(1) and c(10-14). The alpha and beta chains form an alternating ring which encloses part of the gamma chain. F(1) is attached to F(0) by a central stalk formed by the gamma and epsilon chains, while a peripheral stalk is formed by the delta, b and b' chains.</text>
</comment>
<dbReference type="Proteomes" id="UP000636505">
    <property type="component" value="Unassembled WGS sequence"/>
</dbReference>
<keyword evidence="2 11" id="KW-0138">CF(0)</keyword>
<feature type="region of interest" description="Disordered" evidence="13">
    <location>
        <begin position="77"/>
        <end position="101"/>
    </location>
</feature>
<dbReference type="InterPro" id="IPR002146">
    <property type="entry name" value="ATP_synth_b/b'su_bac/chlpt"/>
</dbReference>
<keyword evidence="5 11" id="KW-1133">Transmembrane helix</keyword>
<reference evidence="14" key="1">
    <citation type="submission" date="2020-10" db="EMBL/GenBank/DDBJ databases">
        <authorList>
            <person name="Castelo-Branco R."/>
            <person name="Eusebio N."/>
            <person name="Adriana R."/>
            <person name="Vieira A."/>
            <person name="Brugerolle De Fraissinette N."/>
            <person name="Rezende De Castro R."/>
            <person name="Schneider M.P."/>
            <person name="Vasconcelos V."/>
            <person name="Leao P.N."/>
        </authorList>
    </citation>
    <scope>NUCLEOTIDE SEQUENCE</scope>
    <source>
        <strain evidence="14">LEGE 07310</strain>
    </source>
</reference>
<evidence type="ECO:0000256" key="8">
    <source>
        <dbReference type="ARBA" id="ARBA00023310"/>
    </source>
</evidence>
<dbReference type="PANTHER" id="PTHR34264">
    <property type="entry name" value="ATP SYNTHASE SUBUNIT B, CHLOROPLASTIC"/>
    <property type="match status" value="1"/>
</dbReference>
<accession>A0A8J7AV46</accession>
<sequence length="181" mass="20088">MEAFALLASEVAPELASESEGFGLSFDLLESNLVNLIIVIGVLIYFGRGFLGKKLAERRAEIEAAIKEAEARQKKASASLAEQQQKLQQAQNQAKQIRAEAETNAKSAREAILQQAAKDVERMKAAAQQDMSSQEDRVMRELRQRVSAMAMERVETRLSDVLNDEIQNKLIDQSIALIGDR</sequence>
<keyword evidence="8 11" id="KW-0066">ATP synthesis</keyword>
<proteinExistence type="inferred from homology"/>
<dbReference type="NCBIfam" id="NF005606">
    <property type="entry name" value="PRK07352.1"/>
    <property type="match status" value="1"/>
</dbReference>
<keyword evidence="3 11" id="KW-0812">Transmembrane</keyword>
<keyword evidence="1 11" id="KW-0813">Transport</keyword>
<evidence type="ECO:0000256" key="3">
    <source>
        <dbReference type="ARBA" id="ARBA00022692"/>
    </source>
</evidence>
<name>A0A8J7AV46_9CYAN</name>
<dbReference type="GO" id="GO:0031676">
    <property type="term" value="C:plasma membrane-derived thylakoid membrane"/>
    <property type="evidence" value="ECO:0007669"/>
    <property type="project" value="UniProtKB-SubCell"/>
</dbReference>
<dbReference type="HAMAP" id="MF_01398">
    <property type="entry name" value="ATP_synth_b_bprime"/>
    <property type="match status" value="1"/>
</dbReference>
<evidence type="ECO:0000256" key="9">
    <source>
        <dbReference type="ARBA" id="ARBA00025198"/>
    </source>
</evidence>
<feature type="compositionally biased region" description="Low complexity" evidence="13">
    <location>
        <begin position="77"/>
        <end position="96"/>
    </location>
</feature>
<evidence type="ECO:0000313" key="14">
    <source>
        <dbReference type="EMBL" id="MBE9077463.1"/>
    </source>
</evidence>